<gene>
    <name evidence="1" type="ORF">NQV15_02625</name>
</gene>
<dbReference type="RefSeq" id="WP_232398051.1">
    <property type="nucleotide sequence ID" value="NZ_CP102173.1"/>
</dbReference>
<evidence type="ECO:0000313" key="1">
    <source>
        <dbReference type="EMBL" id="UUP14227.1"/>
    </source>
</evidence>
<evidence type="ECO:0008006" key="3">
    <source>
        <dbReference type="Google" id="ProtNLM"/>
    </source>
</evidence>
<proteinExistence type="predicted"/>
<dbReference type="InterPro" id="IPR049574">
    <property type="entry name" value="CrtA-like"/>
</dbReference>
<dbReference type="CDD" id="cd21650">
    <property type="entry name" value="CrtA-like"/>
    <property type="match status" value="1"/>
</dbReference>
<reference evidence="1 2" key="1">
    <citation type="submission" date="2022-08" db="EMBL/GenBank/DDBJ databases">
        <title>novel species in genus Aeromicrobium.</title>
        <authorList>
            <person name="Ye L."/>
        </authorList>
    </citation>
    <scope>NUCLEOTIDE SEQUENCE [LARGE SCALE GENOMIC DNA]</scope>
    <source>
        <strain evidence="2">zg-Y1379</strain>
    </source>
</reference>
<dbReference type="EMBL" id="CP102173">
    <property type="protein sequence ID" value="UUP14227.1"/>
    <property type="molecule type" value="Genomic_DNA"/>
</dbReference>
<name>A0ABY5M8R2_9ACTN</name>
<dbReference type="Proteomes" id="UP001316184">
    <property type="component" value="Chromosome"/>
</dbReference>
<organism evidence="1 2">
    <name type="scientific">Aeromicrobium wangtongii</name>
    <dbReference type="NCBI Taxonomy" id="2969247"/>
    <lineage>
        <taxon>Bacteria</taxon>
        <taxon>Bacillati</taxon>
        <taxon>Actinomycetota</taxon>
        <taxon>Actinomycetes</taxon>
        <taxon>Propionibacteriales</taxon>
        <taxon>Nocardioidaceae</taxon>
        <taxon>Aeromicrobium</taxon>
    </lineage>
</organism>
<keyword evidence="2" id="KW-1185">Reference proteome</keyword>
<evidence type="ECO:0000313" key="2">
    <source>
        <dbReference type="Proteomes" id="UP001316184"/>
    </source>
</evidence>
<sequence>MSSAAPVVVLHVWGTRSVPSALWRMARDRFGLRRTPGLRFAKLLGTGSGETFTPRDADPGHWAALTVWDDAASATSFESGRLVGAWDEIAHERLRVSMSALSSRGRWAGADPFGTAQPGHHDGPVVAITRARIRTARALQFWRAVPAVSTDLQGSPGLRMSLGIGEAPIGLQGTFSLWDSSDSLVDFAYRRPAHLDVVRRTATVGWYAEELFARFAVLDLHGTYRGVSP</sequence>
<accession>A0ABY5M8R2</accession>
<protein>
    <recommendedName>
        <fullName evidence="3">Monooxygenase</fullName>
    </recommendedName>
</protein>